<proteinExistence type="predicted"/>
<dbReference type="Pfam" id="PF02518">
    <property type="entry name" value="HATPase_c"/>
    <property type="match status" value="1"/>
</dbReference>
<protein>
    <recommendedName>
        <fullName evidence="3">histidine kinase</fullName>
        <ecNumber evidence="3">2.7.13.3</ecNumber>
    </recommendedName>
</protein>
<feature type="domain" description="HAMP" evidence="11">
    <location>
        <begin position="175"/>
        <end position="225"/>
    </location>
</feature>
<dbReference type="Proteomes" id="UP000297668">
    <property type="component" value="Unassembled WGS sequence"/>
</dbReference>
<dbReference type="CDD" id="cd06225">
    <property type="entry name" value="HAMP"/>
    <property type="match status" value="1"/>
</dbReference>
<feature type="domain" description="Histidine kinase" evidence="10">
    <location>
        <begin position="380"/>
        <end position="560"/>
    </location>
</feature>
<dbReference type="CDD" id="cd16917">
    <property type="entry name" value="HATPase_UhpB-NarQ-NarX-like"/>
    <property type="match status" value="1"/>
</dbReference>
<dbReference type="InterPro" id="IPR011712">
    <property type="entry name" value="Sig_transdc_His_kin_sub3_dim/P"/>
</dbReference>
<keyword evidence="4" id="KW-0597">Phosphoprotein</keyword>
<keyword evidence="7" id="KW-0902">Two-component regulatory system</keyword>
<dbReference type="Gene3D" id="1.20.5.1930">
    <property type="match status" value="1"/>
</dbReference>
<evidence type="ECO:0000256" key="6">
    <source>
        <dbReference type="ARBA" id="ARBA00022777"/>
    </source>
</evidence>
<keyword evidence="9" id="KW-0812">Transmembrane</keyword>
<evidence type="ECO:0000256" key="7">
    <source>
        <dbReference type="ARBA" id="ARBA00023012"/>
    </source>
</evidence>
<evidence type="ECO:0000256" key="4">
    <source>
        <dbReference type="ARBA" id="ARBA00022553"/>
    </source>
</evidence>
<dbReference type="EC" id="2.7.13.3" evidence="3"/>
<dbReference type="InterPro" id="IPR050482">
    <property type="entry name" value="Sensor_HK_TwoCompSys"/>
</dbReference>
<dbReference type="InterPro" id="IPR003594">
    <property type="entry name" value="HATPase_dom"/>
</dbReference>
<keyword evidence="8" id="KW-0175">Coiled coil</keyword>
<evidence type="ECO:0000256" key="5">
    <source>
        <dbReference type="ARBA" id="ARBA00022679"/>
    </source>
</evidence>
<evidence type="ECO:0000313" key="13">
    <source>
        <dbReference type="Proteomes" id="UP000297668"/>
    </source>
</evidence>
<dbReference type="Gene3D" id="3.30.565.10">
    <property type="entry name" value="Histidine kinase-like ATPase, C-terminal domain"/>
    <property type="match status" value="1"/>
</dbReference>
<feature type="coiled-coil region" evidence="8">
    <location>
        <begin position="206"/>
        <end position="233"/>
    </location>
</feature>
<evidence type="ECO:0000256" key="2">
    <source>
        <dbReference type="ARBA" id="ARBA00004370"/>
    </source>
</evidence>
<dbReference type="Gene3D" id="6.10.340.10">
    <property type="match status" value="1"/>
</dbReference>
<dbReference type="SUPFAM" id="SSF55874">
    <property type="entry name" value="ATPase domain of HSP90 chaperone/DNA topoisomerase II/histidine kinase"/>
    <property type="match status" value="1"/>
</dbReference>
<dbReference type="AlphaFoldDB" id="A0A4Y9FAU2"/>
<evidence type="ECO:0000256" key="9">
    <source>
        <dbReference type="SAM" id="Phobius"/>
    </source>
</evidence>
<dbReference type="PROSITE" id="PS50109">
    <property type="entry name" value="HIS_KIN"/>
    <property type="match status" value="1"/>
</dbReference>
<evidence type="ECO:0000256" key="3">
    <source>
        <dbReference type="ARBA" id="ARBA00012438"/>
    </source>
</evidence>
<keyword evidence="9" id="KW-1133">Transmembrane helix</keyword>
<gene>
    <name evidence="12" type="ORF">E0687_07450</name>
</gene>
<dbReference type="RefSeq" id="WP_135260328.1">
    <property type="nucleotide sequence ID" value="NZ_SJZF01000011.1"/>
</dbReference>
<evidence type="ECO:0000256" key="8">
    <source>
        <dbReference type="SAM" id="Coils"/>
    </source>
</evidence>
<dbReference type="InterPro" id="IPR036890">
    <property type="entry name" value="HATPase_C_sf"/>
</dbReference>
<dbReference type="GO" id="GO:0000155">
    <property type="term" value="F:phosphorelay sensor kinase activity"/>
    <property type="evidence" value="ECO:0007669"/>
    <property type="project" value="InterPro"/>
</dbReference>
<dbReference type="InterPro" id="IPR005467">
    <property type="entry name" value="His_kinase_dom"/>
</dbReference>
<dbReference type="GO" id="GO:0046983">
    <property type="term" value="F:protein dimerization activity"/>
    <property type="evidence" value="ECO:0007669"/>
    <property type="project" value="InterPro"/>
</dbReference>
<comment type="catalytic activity">
    <reaction evidence="1">
        <text>ATP + protein L-histidine = ADP + protein N-phospho-L-histidine.</text>
        <dbReference type="EC" id="2.7.13.3"/>
    </reaction>
</comment>
<name>A0A4Y9FAU2_9DEIN</name>
<evidence type="ECO:0000259" key="10">
    <source>
        <dbReference type="PROSITE" id="PS50109"/>
    </source>
</evidence>
<keyword evidence="6" id="KW-0418">Kinase</keyword>
<dbReference type="GO" id="GO:0016020">
    <property type="term" value="C:membrane"/>
    <property type="evidence" value="ECO:0007669"/>
    <property type="project" value="UniProtKB-SubCell"/>
</dbReference>
<organism evidence="12 13">
    <name type="scientific">Thermus tengchongensis</name>
    <dbReference type="NCBI Taxonomy" id="1214928"/>
    <lineage>
        <taxon>Bacteria</taxon>
        <taxon>Thermotogati</taxon>
        <taxon>Deinococcota</taxon>
        <taxon>Deinococci</taxon>
        <taxon>Thermales</taxon>
        <taxon>Thermaceae</taxon>
        <taxon>Thermus</taxon>
    </lineage>
</organism>
<comment type="caution">
    <text evidence="12">The sequence shown here is derived from an EMBL/GenBank/DDBJ whole genome shotgun (WGS) entry which is preliminary data.</text>
</comment>
<feature type="transmembrane region" description="Helical" evidence="9">
    <location>
        <begin position="155"/>
        <end position="174"/>
    </location>
</feature>
<dbReference type="Pfam" id="PF07730">
    <property type="entry name" value="HisKA_3"/>
    <property type="match status" value="1"/>
</dbReference>
<evidence type="ECO:0000259" key="11">
    <source>
        <dbReference type="PROSITE" id="PS50885"/>
    </source>
</evidence>
<dbReference type="PROSITE" id="PS50885">
    <property type="entry name" value="HAMP"/>
    <property type="match status" value="1"/>
</dbReference>
<keyword evidence="5" id="KW-0808">Transferase</keyword>
<comment type="subcellular location">
    <subcellularLocation>
        <location evidence="2">Membrane</location>
    </subcellularLocation>
</comment>
<evidence type="ECO:0000313" key="12">
    <source>
        <dbReference type="EMBL" id="TFU26216.1"/>
    </source>
</evidence>
<keyword evidence="9" id="KW-0472">Membrane</keyword>
<evidence type="ECO:0000256" key="1">
    <source>
        <dbReference type="ARBA" id="ARBA00000085"/>
    </source>
</evidence>
<dbReference type="SMART" id="SM00387">
    <property type="entry name" value="HATPase_c"/>
    <property type="match status" value="1"/>
</dbReference>
<dbReference type="PANTHER" id="PTHR24421">
    <property type="entry name" value="NITRATE/NITRITE SENSOR PROTEIN NARX-RELATED"/>
    <property type="match status" value="1"/>
</dbReference>
<dbReference type="EMBL" id="SJZF01000011">
    <property type="protein sequence ID" value="TFU26216.1"/>
    <property type="molecule type" value="Genomic_DNA"/>
</dbReference>
<dbReference type="InterPro" id="IPR003660">
    <property type="entry name" value="HAMP_dom"/>
</dbReference>
<sequence length="562" mass="61521">MRLSLQLLLTVCFAATATGSVLILGGGAFLFAEGEKTLWQQARAGVQDLATLLTDDLLLRDLLAVRTKLESASARYPGFAFAYVLDPEGRVLAHTFPEGVPEALLGLPGERSFRLEGKVVYQAEAGIYGGRAGTVRLALYQAPLWEEVGKVVRTGLFGLLWAVGLGVGLGYLLLTQALEPLARMAEGAALLGRGERVRFPEPKSELGDLGRALNRMEEEVERRQRQLSLLNRVLAESHALRVEELAERVLSLLVRELAFVCGHLWVEGRVVRCRTCQALCPLDEVQGLAEEALRLGQVLWRGQSVVVPVPPRGALVLYGPPSGEEAWIRELLTALSGPLSTALENARLYGLLQEKEAQRAELLRAWLKAQEEERGRIARELHDEVGQALTGLILGLEGLPGEKAVALKELARYTLAEVRRLALDLRPSVLDHLGLEAALRRYVREFSDRTGIEVDLSFHLSRPLSPELETVIYRVVQEALTNVARHSGSPKAAVGVLEVEGEVRVFVEDEGRGFDLRKVGLGHQGLVGMRERVELVGGRLLLESAPGEGTRVQVRLPLEVAA</sequence>
<reference evidence="12 13" key="1">
    <citation type="submission" date="2019-03" db="EMBL/GenBank/DDBJ databases">
        <title>Thermus tengchongensis species for the arsenic transformation mechanism.</title>
        <authorList>
            <person name="Yuan G.C."/>
        </authorList>
    </citation>
    <scope>NUCLEOTIDE SEQUENCE [LARGE SCALE GENOMIC DNA]</scope>
    <source>
        <strain evidence="12 13">15W</strain>
    </source>
</reference>
<accession>A0A4Y9FAU2</accession>